<organism evidence="2 3">
    <name type="scientific">Cirrhinus mrigala</name>
    <name type="common">Mrigala</name>
    <dbReference type="NCBI Taxonomy" id="683832"/>
    <lineage>
        <taxon>Eukaryota</taxon>
        <taxon>Metazoa</taxon>
        <taxon>Chordata</taxon>
        <taxon>Craniata</taxon>
        <taxon>Vertebrata</taxon>
        <taxon>Euteleostomi</taxon>
        <taxon>Actinopterygii</taxon>
        <taxon>Neopterygii</taxon>
        <taxon>Teleostei</taxon>
        <taxon>Ostariophysi</taxon>
        <taxon>Cypriniformes</taxon>
        <taxon>Cyprinidae</taxon>
        <taxon>Labeoninae</taxon>
        <taxon>Labeonini</taxon>
        <taxon>Cirrhinus</taxon>
    </lineage>
</organism>
<feature type="non-terminal residue" evidence="2">
    <location>
        <position position="132"/>
    </location>
</feature>
<evidence type="ECO:0000313" key="2">
    <source>
        <dbReference type="EMBL" id="KAL0179597.1"/>
    </source>
</evidence>
<protein>
    <submittedName>
        <fullName evidence="2">Uncharacterized protein</fullName>
    </submittedName>
</protein>
<dbReference type="EMBL" id="JAMKFB020000012">
    <property type="protein sequence ID" value="KAL0179597.1"/>
    <property type="molecule type" value="Genomic_DNA"/>
</dbReference>
<proteinExistence type="predicted"/>
<evidence type="ECO:0000256" key="1">
    <source>
        <dbReference type="SAM" id="MobiDB-lite"/>
    </source>
</evidence>
<feature type="non-terminal residue" evidence="2">
    <location>
        <position position="1"/>
    </location>
</feature>
<dbReference type="AlphaFoldDB" id="A0ABD0Q013"/>
<reference evidence="2 3" key="1">
    <citation type="submission" date="2024-05" db="EMBL/GenBank/DDBJ databases">
        <title>Genome sequencing and assembly of Indian major carp, Cirrhinus mrigala (Hamilton, 1822).</title>
        <authorList>
            <person name="Mohindra V."/>
            <person name="Chowdhury L.M."/>
            <person name="Lal K."/>
            <person name="Jena J.K."/>
        </authorList>
    </citation>
    <scope>NUCLEOTIDE SEQUENCE [LARGE SCALE GENOMIC DNA]</scope>
    <source>
        <strain evidence="2">CM1030</strain>
        <tissue evidence="2">Blood</tissue>
    </source>
</reference>
<keyword evidence="3" id="KW-1185">Reference proteome</keyword>
<accession>A0ABD0Q013</accession>
<comment type="caution">
    <text evidence="2">The sequence shown here is derived from an EMBL/GenBank/DDBJ whole genome shotgun (WGS) entry which is preliminary data.</text>
</comment>
<gene>
    <name evidence="2" type="ORF">M9458_025039</name>
</gene>
<evidence type="ECO:0000313" key="3">
    <source>
        <dbReference type="Proteomes" id="UP001529510"/>
    </source>
</evidence>
<sequence>LCRFTAPVPHLAVYTGICEAQSTASPGLMTLPNSAACPSPISVAIDSTPASERRFDGNGGPSSSHFPSIAEASVSEEENQPPAPKSHSSAEDATPRLSLRAYPQNVVWLQEEAKYSHLEWSRLHNLSPEELQ</sequence>
<dbReference type="Proteomes" id="UP001529510">
    <property type="component" value="Unassembled WGS sequence"/>
</dbReference>
<feature type="region of interest" description="Disordered" evidence="1">
    <location>
        <begin position="47"/>
        <end position="96"/>
    </location>
</feature>
<name>A0ABD0Q013_CIRMR</name>